<dbReference type="Proteomes" id="UP001162501">
    <property type="component" value="Chromosome 12"/>
</dbReference>
<proteinExistence type="predicted"/>
<accession>A0AC59YBT5</accession>
<evidence type="ECO:0000313" key="1">
    <source>
        <dbReference type="EMBL" id="CAM9556488.1"/>
    </source>
</evidence>
<reference evidence="1" key="2">
    <citation type="submission" date="2025-03" db="EMBL/GenBank/DDBJ databases">
        <authorList>
            <consortium name="ELIXIR-Norway"/>
            <consortium name="Elixir Norway"/>
        </authorList>
    </citation>
    <scope>NUCLEOTIDE SEQUENCE</scope>
</reference>
<sequence length="103" mass="11459">MVKNPPSKAGDYTGNYTANSIFIRKCKAGSTPGLERSPEEEMVTHSSYSCPRNPMDSGAWQAHGVVKEWEKMERLNNNILSISFIPLKFAFSPVIFPVTATYS</sequence>
<gene>
    <name evidence="1" type="ORF">MRATA1EN22A_LOCUS4191</name>
</gene>
<reference evidence="1" key="1">
    <citation type="submission" date="2023-05" db="EMBL/GenBank/DDBJ databases">
        <authorList>
            <consortium name="ELIXIR-Norway"/>
        </authorList>
    </citation>
    <scope>NUCLEOTIDE SEQUENCE</scope>
</reference>
<name>A0AC59YBT5_RANTA</name>
<evidence type="ECO:0000313" key="2">
    <source>
        <dbReference type="Proteomes" id="UP001162501"/>
    </source>
</evidence>
<organism evidence="1 2">
    <name type="scientific">Rangifer tarandus platyrhynchus</name>
    <name type="common">Svalbard reindeer</name>
    <dbReference type="NCBI Taxonomy" id="3082113"/>
    <lineage>
        <taxon>Eukaryota</taxon>
        <taxon>Metazoa</taxon>
        <taxon>Chordata</taxon>
        <taxon>Craniata</taxon>
        <taxon>Vertebrata</taxon>
        <taxon>Euteleostomi</taxon>
        <taxon>Mammalia</taxon>
        <taxon>Eutheria</taxon>
        <taxon>Laurasiatheria</taxon>
        <taxon>Artiodactyla</taxon>
        <taxon>Ruminantia</taxon>
        <taxon>Pecora</taxon>
        <taxon>Cervidae</taxon>
        <taxon>Odocoileinae</taxon>
        <taxon>Rangifer</taxon>
    </lineage>
</organism>
<dbReference type="EMBL" id="OX596096">
    <property type="protein sequence ID" value="CAM9556488.1"/>
    <property type="molecule type" value="Genomic_DNA"/>
</dbReference>
<protein>
    <submittedName>
        <fullName evidence="1">Uncharacterized protein</fullName>
    </submittedName>
</protein>